<reference evidence="11" key="2">
    <citation type="submission" date="2023-01" db="EMBL/GenBank/DDBJ databases">
        <title>Draft genome sequence of Sneathiella chinensis strain NBRC 103408.</title>
        <authorList>
            <person name="Sun Q."/>
            <person name="Mori K."/>
        </authorList>
    </citation>
    <scope>NUCLEOTIDE SEQUENCE</scope>
    <source>
        <strain evidence="11">NBRC 103408</strain>
    </source>
</reference>
<keyword evidence="6 9" id="KW-0812">Transmembrane</keyword>
<dbReference type="EMBL" id="BSNF01000001">
    <property type="protein sequence ID" value="GLQ04896.1"/>
    <property type="molecule type" value="Genomic_DNA"/>
</dbReference>
<sequence>MIKGIYNFFRLFSVVRTLARYDALFLLDGMEAAPFHVKFGLRILPLFAIGSPSYKHLRRGERLARALQELGPSFIKLGQALSVRADLLGEEIVQDLANLRDRLPAFPFEEAKATVEQELEKPLSELFKTFDETPVAAASIAQVHFATLERTVPAPTDEDPDATTTEDVRVAVKILRPGIEQAFEKDLELFFWIARLADRFQPAFRRLRLIKVVEILAETVELEMDLRMEAAAASEMAESFAGDPEFEVPVIDWQRTARRVMTQSRVEGIALSNREALDAAGYDLEALSAIVIRVFLNQVLRDGFFHADMHHGNLFVTEEGKLVAVDFGIMGRMDLQTRLFMAEMLYSFLTGDYKRAAEVHFEAGYVPPHKSLDAFTQACRSIGEPILGKPVSEISLARLLVQLFQITETFEMETQPQLLLLQKTMVTAEGVAQSMNPRINFWEVAYPTVEGWMREYMGPEAKAAQFVQDGLTFLKKMPDIVSRSDRLLARLEEDMHPSGRDGNEKKVLNSATASGAVFAFGVIFGVVLTYFLVTTL</sequence>
<accession>A0ABQ5U0E9</accession>
<dbReference type="NCBIfam" id="TIGR01982">
    <property type="entry name" value="UbiB"/>
    <property type="match status" value="1"/>
</dbReference>
<keyword evidence="8 9" id="KW-0472">Membrane</keyword>
<evidence type="ECO:0000256" key="8">
    <source>
        <dbReference type="ARBA" id="ARBA00023136"/>
    </source>
</evidence>
<dbReference type="Pfam" id="PF03109">
    <property type="entry name" value="ABC1"/>
    <property type="match status" value="2"/>
</dbReference>
<evidence type="ECO:0000313" key="11">
    <source>
        <dbReference type="EMBL" id="GLQ04896.1"/>
    </source>
</evidence>
<feature type="domain" description="ABC1 atypical kinase-like" evidence="10">
    <location>
        <begin position="162"/>
        <end position="360"/>
    </location>
</feature>
<organism evidence="11 12">
    <name type="scientific">Sneathiella chinensis</name>
    <dbReference type="NCBI Taxonomy" id="349750"/>
    <lineage>
        <taxon>Bacteria</taxon>
        <taxon>Pseudomonadati</taxon>
        <taxon>Pseudomonadota</taxon>
        <taxon>Alphaproteobacteria</taxon>
        <taxon>Sneathiellales</taxon>
        <taxon>Sneathiellaceae</taxon>
        <taxon>Sneathiella</taxon>
    </lineage>
</organism>
<name>A0ABQ5U0E9_9PROT</name>
<protein>
    <recommendedName>
        <fullName evidence="10">ABC1 atypical kinase-like domain-containing protein</fullName>
    </recommendedName>
</protein>
<evidence type="ECO:0000256" key="6">
    <source>
        <dbReference type="ARBA" id="ARBA00022692"/>
    </source>
</evidence>
<comment type="similarity">
    <text evidence="2">Belongs to the protein kinase superfamily. ADCK protein kinase family.</text>
</comment>
<keyword evidence="12" id="KW-1185">Reference proteome</keyword>
<keyword evidence="7 9" id="KW-1133">Transmembrane helix</keyword>
<dbReference type="InterPro" id="IPR050154">
    <property type="entry name" value="UbiB_kinase"/>
</dbReference>
<gene>
    <name evidence="11" type="ORF">GCM10007924_01170</name>
</gene>
<proteinExistence type="inferred from homology"/>
<dbReference type="Proteomes" id="UP001161409">
    <property type="component" value="Unassembled WGS sequence"/>
</dbReference>
<keyword evidence="3" id="KW-1003">Cell membrane</keyword>
<evidence type="ECO:0000313" key="12">
    <source>
        <dbReference type="Proteomes" id="UP001161409"/>
    </source>
</evidence>
<reference evidence="11" key="1">
    <citation type="journal article" date="2014" name="Int. J. Syst. Evol. Microbiol.">
        <title>Complete genome of a new Firmicutes species belonging to the dominant human colonic microbiota ('Ruminococcus bicirculans') reveals two chromosomes and a selective capacity to utilize plant glucans.</title>
        <authorList>
            <consortium name="NISC Comparative Sequencing Program"/>
            <person name="Wegmann U."/>
            <person name="Louis P."/>
            <person name="Goesmann A."/>
            <person name="Henrissat B."/>
            <person name="Duncan S.H."/>
            <person name="Flint H.J."/>
        </authorList>
    </citation>
    <scope>NUCLEOTIDE SEQUENCE</scope>
    <source>
        <strain evidence="11">NBRC 103408</strain>
    </source>
</reference>
<evidence type="ECO:0000256" key="7">
    <source>
        <dbReference type="ARBA" id="ARBA00022989"/>
    </source>
</evidence>
<evidence type="ECO:0000256" key="2">
    <source>
        <dbReference type="ARBA" id="ARBA00009670"/>
    </source>
</evidence>
<keyword evidence="5" id="KW-0831">Ubiquinone biosynthesis</keyword>
<comment type="pathway">
    <text evidence="1">Cofactor biosynthesis; ubiquinone biosynthesis [regulation].</text>
</comment>
<dbReference type="PANTHER" id="PTHR10566">
    <property type="entry name" value="CHAPERONE-ACTIVITY OF BC1 COMPLEX CABC1 -RELATED"/>
    <property type="match status" value="1"/>
</dbReference>
<dbReference type="SUPFAM" id="SSF56112">
    <property type="entry name" value="Protein kinase-like (PK-like)"/>
    <property type="match status" value="1"/>
</dbReference>
<dbReference type="InterPro" id="IPR011009">
    <property type="entry name" value="Kinase-like_dom_sf"/>
</dbReference>
<comment type="caution">
    <text evidence="11">The sequence shown here is derived from an EMBL/GenBank/DDBJ whole genome shotgun (WGS) entry which is preliminary data.</text>
</comment>
<evidence type="ECO:0000256" key="3">
    <source>
        <dbReference type="ARBA" id="ARBA00022475"/>
    </source>
</evidence>
<dbReference type="PANTHER" id="PTHR10566:SF113">
    <property type="entry name" value="PROTEIN ACTIVITY OF BC1 COMPLEX KINASE 7, CHLOROPLASTIC"/>
    <property type="match status" value="1"/>
</dbReference>
<evidence type="ECO:0000256" key="9">
    <source>
        <dbReference type="SAM" id="Phobius"/>
    </source>
</evidence>
<feature type="domain" description="ABC1 atypical kinase-like" evidence="10">
    <location>
        <begin position="99"/>
        <end position="149"/>
    </location>
</feature>
<dbReference type="RefSeq" id="WP_169558937.1">
    <property type="nucleotide sequence ID" value="NZ_BSNF01000001.1"/>
</dbReference>
<evidence type="ECO:0000256" key="4">
    <source>
        <dbReference type="ARBA" id="ARBA00022519"/>
    </source>
</evidence>
<evidence type="ECO:0000259" key="10">
    <source>
        <dbReference type="Pfam" id="PF03109"/>
    </source>
</evidence>
<keyword evidence="4" id="KW-0997">Cell inner membrane</keyword>
<dbReference type="InterPro" id="IPR010232">
    <property type="entry name" value="UbiB"/>
</dbReference>
<feature type="transmembrane region" description="Helical" evidence="9">
    <location>
        <begin position="513"/>
        <end position="533"/>
    </location>
</feature>
<dbReference type="InterPro" id="IPR004147">
    <property type="entry name" value="ABC1_dom"/>
</dbReference>
<evidence type="ECO:0000256" key="1">
    <source>
        <dbReference type="ARBA" id="ARBA00005020"/>
    </source>
</evidence>
<evidence type="ECO:0000256" key="5">
    <source>
        <dbReference type="ARBA" id="ARBA00022688"/>
    </source>
</evidence>